<dbReference type="RefSeq" id="WP_203887544.1">
    <property type="nucleotide sequence ID" value="NZ_BAABHH010000013.1"/>
</dbReference>
<proteinExistence type="predicted"/>
<name>A0A8J3VBT2_9ACTN</name>
<dbReference type="AlphaFoldDB" id="A0A8J3VBT2"/>
<accession>A0A8J3VBT2</accession>
<keyword evidence="2" id="KW-1185">Reference proteome</keyword>
<protein>
    <submittedName>
        <fullName evidence="1">Uncharacterized protein</fullName>
    </submittedName>
</protein>
<reference evidence="1 2" key="1">
    <citation type="submission" date="2021-01" db="EMBL/GenBank/DDBJ databases">
        <title>Whole genome shotgun sequence of Planotetraspora kaengkrachanensis NBRC 104272.</title>
        <authorList>
            <person name="Komaki H."/>
            <person name="Tamura T."/>
        </authorList>
    </citation>
    <scope>NUCLEOTIDE SEQUENCE [LARGE SCALE GENOMIC DNA]</scope>
    <source>
        <strain evidence="1 2">NBRC 104272</strain>
    </source>
</reference>
<evidence type="ECO:0000313" key="2">
    <source>
        <dbReference type="Proteomes" id="UP000630097"/>
    </source>
</evidence>
<sequence>MPEALQELRVGNDEVVDADHMSAALTAGTLVFGEGATQVFTSDGHTTYRPVVP</sequence>
<comment type="caution">
    <text evidence="1">The sequence shown here is derived from an EMBL/GenBank/DDBJ whole genome shotgun (WGS) entry which is preliminary data.</text>
</comment>
<dbReference type="Proteomes" id="UP000630097">
    <property type="component" value="Unassembled WGS sequence"/>
</dbReference>
<dbReference type="EMBL" id="BONV01000049">
    <property type="protein sequence ID" value="GIG84267.1"/>
    <property type="molecule type" value="Genomic_DNA"/>
</dbReference>
<evidence type="ECO:0000313" key="1">
    <source>
        <dbReference type="EMBL" id="GIG84267.1"/>
    </source>
</evidence>
<gene>
    <name evidence="1" type="ORF">Pka01_73940</name>
</gene>
<organism evidence="1 2">
    <name type="scientific">Planotetraspora kaengkrachanensis</name>
    <dbReference type="NCBI Taxonomy" id="575193"/>
    <lineage>
        <taxon>Bacteria</taxon>
        <taxon>Bacillati</taxon>
        <taxon>Actinomycetota</taxon>
        <taxon>Actinomycetes</taxon>
        <taxon>Streptosporangiales</taxon>
        <taxon>Streptosporangiaceae</taxon>
        <taxon>Planotetraspora</taxon>
    </lineage>
</organism>